<keyword evidence="2" id="KW-0106">Calcium</keyword>
<dbReference type="PROSITE" id="PS50004">
    <property type="entry name" value="C2"/>
    <property type="match status" value="1"/>
</dbReference>
<keyword evidence="1" id="KW-0479">Metal-binding</keyword>
<evidence type="ECO:0000256" key="1">
    <source>
        <dbReference type="ARBA" id="ARBA00022723"/>
    </source>
</evidence>
<dbReference type="GeneID" id="14886331"/>
<proteinExistence type="predicted"/>
<dbReference type="OMA" id="RNENETC"/>
<dbReference type="AlphaFoldDB" id="A0A0A1U6T2"/>
<dbReference type="VEuPathDB" id="AmoebaDB:EIN_098680"/>
<dbReference type="EMBL" id="KB206860">
    <property type="protein sequence ID" value="ELP87541.1"/>
    <property type="molecule type" value="Genomic_DNA"/>
</dbReference>
<keyword evidence="5" id="KW-1185">Reference proteome</keyword>
<dbReference type="GO" id="GO:0005509">
    <property type="term" value="F:calcium ion binding"/>
    <property type="evidence" value="ECO:0007669"/>
    <property type="project" value="TreeGrafter"/>
</dbReference>
<dbReference type="Proteomes" id="UP000014680">
    <property type="component" value="Unassembled WGS sequence"/>
</dbReference>
<dbReference type="GO" id="GO:0016020">
    <property type="term" value="C:membrane"/>
    <property type="evidence" value="ECO:0007669"/>
    <property type="project" value="TreeGrafter"/>
</dbReference>
<gene>
    <name evidence="4" type="ORF">EIN_098680</name>
</gene>
<dbReference type="RefSeq" id="XP_004254312.1">
    <property type="nucleotide sequence ID" value="XM_004254264.1"/>
</dbReference>
<accession>A0A0A1U6T2</accession>
<feature type="domain" description="C2" evidence="3">
    <location>
        <begin position="1"/>
        <end position="102"/>
    </location>
</feature>
<evidence type="ECO:0000313" key="4">
    <source>
        <dbReference type="EMBL" id="ELP87541.1"/>
    </source>
</evidence>
<dbReference type="PANTHER" id="PTHR45911:SF4">
    <property type="entry name" value="MULTIPLE C2 AND TRANSMEMBRANE DOMAIN-CONTAINING PROTEIN"/>
    <property type="match status" value="1"/>
</dbReference>
<dbReference type="InterPro" id="IPR035892">
    <property type="entry name" value="C2_domain_sf"/>
</dbReference>
<dbReference type="KEGG" id="eiv:EIN_098680"/>
<dbReference type="Gene3D" id="2.60.40.150">
    <property type="entry name" value="C2 domain"/>
    <property type="match status" value="1"/>
</dbReference>
<dbReference type="CDD" id="cd00030">
    <property type="entry name" value="C2"/>
    <property type="match status" value="1"/>
</dbReference>
<evidence type="ECO:0000313" key="5">
    <source>
        <dbReference type="Proteomes" id="UP000014680"/>
    </source>
</evidence>
<sequence length="207" mass="23916">MLLRLTIIEAQNLPAADCFSKKSDPYTKVTINKEIHQTKIQKRTLDPKCHEELRFMIDPHNLPSILFEIYDWDRFKTDDFLGHASLALKQPIKGDLWLNLSVQGKLHINLDTLKTPIQCLYTQFTPGLDGIALKALSQKPNLTESQEFKPSSFMTNFNLEKFEKSEISRHVQTPFFPRNENETCSYYAKLCGYFVPYRPGAFPSVPE</sequence>
<dbReference type="SMART" id="SM00239">
    <property type="entry name" value="C2"/>
    <property type="match status" value="1"/>
</dbReference>
<evidence type="ECO:0000256" key="2">
    <source>
        <dbReference type="ARBA" id="ARBA00022837"/>
    </source>
</evidence>
<dbReference type="PANTHER" id="PTHR45911">
    <property type="entry name" value="C2 DOMAIN-CONTAINING PROTEIN"/>
    <property type="match status" value="1"/>
</dbReference>
<reference evidence="4 5" key="1">
    <citation type="submission" date="2012-10" db="EMBL/GenBank/DDBJ databases">
        <authorList>
            <person name="Zafar N."/>
            <person name="Inman J."/>
            <person name="Hall N."/>
            <person name="Lorenzi H."/>
            <person name="Caler E."/>
        </authorList>
    </citation>
    <scope>NUCLEOTIDE SEQUENCE [LARGE SCALE GENOMIC DNA]</scope>
    <source>
        <strain evidence="4 5">IP1</strain>
    </source>
</reference>
<protein>
    <recommendedName>
        <fullName evidence="3">C2 domain-containing protein</fullName>
    </recommendedName>
</protein>
<evidence type="ECO:0000259" key="3">
    <source>
        <dbReference type="PROSITE" id="PS50004"/>
    </source>
</evidence>
<dbReference type="Pfam" id="PF00168">
    <property type="entry name" value="C2"/>
    <property type="match status" value="1"/>
</dbReference>
<name>A0A0A1U6T2_ENTIV</name>
<dbReference type="SUPFAM" id="SSF49562">
    <property type="entry name" value="C2 domain (Calcium/lipid-binding domain, CaLB)"/>
    <property type="match status" value="1"/>
</dbReference>
<dbReference type="OrthoDB" id="5973539at2759"/>
<organism evidence="4 5">
    <name type="scientific">Entamoeba invadens IP1</name>
    <dbReference type="NCBI Taxonomy" id="370355"/>
    <lineage>
        <taxon>Eukaryota</taxon>
        <taxon>Amoebozoa</taxon>
        <taxon>Evosea</taxon>
        <taxon>Archamoebae</taxon>
        <taxon>Mastigamoebida</taxon>
        <taxon>Entamoebidae</taxon>
        <taxon>Entamoeba</taxon>
    </lineage>
</organism>
<dbReference type="InterPro" id="IPR000008">
    <property type="entry name" value="C2_dom"/>
</dbReference>